<proteinExistence type="predicted"/>
<dbReference type="InterPro" id="IPR010499">
    <property type="entry name" value="AraC_E-bd"/>
</dbReference>
<dbReference type="PANTHER" id="PTHR30204">
    <property type="entry name" value="REDOX-CYCLING DRUG-SENSING TRANSCRIPTIONAL ACTIVATOR SOXR"/>
    <property type="match status" value="1"/>
</dbReference>
<evidence type="ECO:0000259" key="3">
    <source>
        <dbReference type="PROSITE" id="PS50937"/>
    </source>
</evidence>
<reference evidence="4 5" key="1">
    <citation type="journal article" date="2024" name="Front. Microbiol.">
        <title>Novel thermophilic genera Geochorda gen. nov. and Carboxydochorda gen. nov. from the deep terrestrial subsurface reveal the ecophysiological diversity in the class Limnochordia.</title>
        <authorList>
            <person name="Karnachuk O.V."/>
            <person name="Lukina A.P."/>
            <person name="Avakyan M.R."/>
            <person name="Kadnikov V.V."/>
            <person name="Begmatov S."/>
            <person name="Beletsky A.V."/>
            <person name="Vlasova K.G."/>
            <person name="Novikov A.A."/>
            <person name="Shcherbakova V.A."/>
            <person name="Mardanov A.V."/>
            <person name="Ravin N.V."/>
        </authorList>
    </citation>
    <scope>NUCLEOTIDE SEQUENCE [LARGE SCALE GENOMIC DNA]</scope>
    <source>
        <strain evidence="4 5">L945</strain>
    </source>
</reference>
<evidence type="ECO:0000313" key="4">
    <source>
        <dbReference type="EMBL" id="WRP18724.1"/>
    </source>
</evidence>
<evidence type="ECO:0000256" key="1">
    <source>
        <dbReference type="ARBA" id="ARBA00023125"/>
    </source>
</evidence>
<dbReference type="PROSITE" id="PS00552">
    <property type="entry name" value="HTH_MERR_1"/>
    <property type="match status" value="1"/>
</dbReference>
<keyword evidence="1" id="KW-0238">DNA-binding</keyword>
<dbReference type="PRINTS" id="PR00040">
    <property type="entry name" value="HTHMERR"/>
</dbReference>
<dbReference type="InterPro" id="IPR009061">
    <property type="entry name" value="DNA-bd_dom_put_sf"/>
</dbReference>
<dbReference type="Gene3D" id="3.20.80.10">
    <property type="entry name" value="Regulatory factor, effector binding domain"/>
    <property type="match status" value="1"/>
</dbReference>
<feature type="compositionally biased region" description="Polar residues" evidence="2">
    <location>
        <begin position="257"/>
        <end position="268"/>
    </location>
</feature>
<dbReference type="InterPro" id="IPR011256">
    <property type="entry name" value="Reg_factor_effector_dom_sf"/>
</dbReference>
<name>A0ABZ1C1A0_9FIRM</name>
<dbReference type="SUPFAM" id="SSF55136">
    <property type="entry name" value="Probable bacterial effector-binding domain"/>
    <property type="match status" value="1"/>
</dbReference>
<dbReference type="SMART" id="SM00871">
    <property type="entry name" value="AraC_E_bind"/>
    <property type="match status" value="1"/>
</dbReference>
<accession>A0ABZ1C1A0</accession>
<dbReference type="Pfam" id="PF06445">
    <property type="entry name" value="GyrI-like"/>
    <property type="match status" value="1"/>
</dbReference>
<dbReference type="PROSITE" id="PS50937">
    <property type="entry name" value="HTH_MERR_2"/>
    <property type="match status" value="1"/>
</dbReference>
<organism evidence="4 5">
    <name type="scientific">Carboxydichorda subterranea</name>
    <dbReference type="NCBI Taxonomy" id="3109565"/>
    <lineage>
        <taxon>Bacteria</taxon>
        <taxon>Bacillati</taxon>
        <taxon>Bacillota</taxon>
        <taxon>Limnochordia</taxon>
        <taxon>Limnochordales</taxon>
        <taxon>Geochordaceae</taxon>
        <taxon>Carboxydichorda</taxon>
    </lineage>
</organism>
<dbReference type="RefSeq" id="WP_324717997.1">
    <property type="nucleotide sequence ID" value="NZ_CP141615.1"/>
</dbReference>
<dbReference type="Gene3D" id="1.10.1660.10">
    <property type="match status" value="1"/>
</dbReference>
<dbReference type="Proteomes" id="UP001332192">
    <property type="component" value="Chromosome"/>
</dbReference>
<feature type="domain" description="HTH merR-type" evidence="3">
    <location>
        <begin position="4"/>
        <end position="73"/>
    </location>
</feature>
<dbReference type="SUPFAM" id="SSF46955">
    <property type="entry name" value="Putative DNA-binding domain"/>
    <property type="match status" value="1"/>
</dbReference>
<protein>
    <submittedName>
        <fullName evidence="4">MerR family transcriptional regulator</fullName>
    </submittedName>
</protein>
<sequence length="275" mass="30084">MPAAYTIGEFARIVGLSVKTLRFYDEVGLLKPKEVSSSGYRYYDASQLPAVRLIKRLKALEFTLEEIREVLEGRADLRGALERQHALLASRAASYAGAASRAAAWLSALAPCREEAEGPMKQYEVRVEEVRPVTAMVVRKVGAVGEAGPRVAAVMEYLAREGRRPDGPPVAVYFDEEFDPERTDFAAGWPVGQPLPRGESPVGPVEALTLPGGRVAWVKHVGPYGELGDAYRALLDHIKASGLRVTGPPREWYLTDPASTPDPSQNVTRVEFPVE</sequence>
<dbReference type="EMBL" id="CP141615">
    <property type="protein sequence ID" value="WRP18724.1"/>
    <property type="molecule type" value="Genomic_DNA"/>
</dbReference>
<evidence type="ECO:0000313" key="5">
    <source>
        <dbReference type="Proteomes" id="UP001332192"/>
    </source>
</evidence>
<feature type="region of interest" description="Disordered" evidence="2">
    <location>
        <begin position="253"/>
        <end position="275"/>
    </location>
</feature>
<dbReference type="InterPro" id="IPR047057">
    <property type="entry name" value="MerR_fam"/>
</dbReference>
<keyword evidence="5" id="KW-1185">Reference proteome</keyword>
<dbReference type="SMART" id="SM00422">
    <property type="entry name" value="HTH_MERR"/>
    <property type="match status" value="1"/>
</dbReference>
<dbReference type="InterPro" id="IPR029442">
    <property type="entry name" value="GyrI-like"/>
</dbReference>
<dbReference type="InterPro" id="IPR000551">
    <property type="entry name" value="MerR-type_HTH_dom"/>
</dbReference>
<evidence type="ECO:0000256" key="2">
    <source>
        <dbReference type="SAM" id="MobiDB-lite"/>
    </source>
</evidence>
<dbReference type="CDD" id="cd01107">
    <property type="entry name" value="HTH_BmrR"/>
    <property type="match status" value="1"/>
</dbReference>
<dbReference type="PANTHER" id="PTHR30204:SF97">
    <property type="entry name" value="MERR FAMILY REGULATORY PROTEIN"/>
    <property type="match status" value="1"/>
</dbReference>
<gene>
    <name evidence="4" type="ORF">U7230_06950</name>
</gene>
<dbReference type="Pfam" id="PF13411">
    <property type="entry name" value="MerR_1"/>
    <property type="match status" value="1"/>
</dbReference>